<dbReference type="PRINTS" id="PR00944">
    <property type="entry name" value="CUEXPORT"/>
</dbReference>
<reference evidence="3 4" key="1">
    <citation type="submission" date="2014-12" db="EMBL/GenBank/DDBJ databases">
        <title>Frankia sp. BMG5.1 draft genome.</title>
        <authorList>
            <person name="Gtari M."/>
            <person name="Ghodhbane-Gtari F."/>
            <person name="Nouioui I."/>
            <person name="Ktari A."/>
            <person name="Hezbri K."/>
            <person name="Mimouni W."/>
            <person name="Sbissi I."/>
            <person name="Ayari A."/>
            <person name="Yamanaka T."/>
            <person name="Normand P."/>
            <person name="Tisa L.S."/>
            <person name="Boudabous A."/>
        </authorList>
    </citation>
    <scope>NUCLEOTIDE SEQUENCE [LARGE SCALE GENOMIC DNA]</scope>
    <source>
        <strain evidence="3 4">BMG5.1</strain>
    </source>
</reference>
<evidence type="ECO:0000259" key="2">
    <source>
        <dbReference type="PROSITE" id="PS50846"/>
    </source>
</evidence>
<dbReference type="SUPFAM" id="SSF55008">
    <property type="entry name" value="HMA, heavy metal-associated domain"/>
    <property type="match status" value="1"/>
</dbReference>
<dbReference type="Proteomes" id="UP000035425">
    <property type="component" value="Unassembled WGS sequence"/>
</dbReference>
<dbReference type="PROSITE" id="PS50846">
    <property type="entry name" value="HMA_2"/>
    <property type="match status" value="1"/>
</dbReference>
<keyword evidence="4" id="KW-1185">Reference proteome</keyword>
<accession>A0ABR5F072</accession>
<dbReference type="Pfam" id="PF00403">
    <property type="entry name" value="HMA"/>
    <property type="match status" value="1"/>
</dbReference>
<dbReference type="InterPro" id="IPR017969">
    <property type="entry name" value="Heavy-metal-associated_CS"/>
</dbReference>
<sequence length="73" mass="7387">MTTTTYTVVGMNCSHCVGAVSTEIGRIPGVSDVQVDLGSGAVTVISEQSLAETAVRAAVDEAGYELVSPAASR</sequence>
<evidence type="ECO:0000256" key="1">
    <source>
        <dbReference type="ARBA" id="ARBA00022723"/>
    </source>
</evidence>
<dbReference type="InterPro" id="IPR036163">
    <property type="entry name" value="HMA_dom_sf"/>
</dbReference>
<dbReference type="CDD" id="cd00371">
    <property type="entry name" value="HMA"/>
    <property type="match status" value="1"/>
</dbReference>
<comment type="caution">
    <text evidence="3">The sequence shown here is derived from an EMBL/GenBank/DDBJ whole genome shotgun (WGS) entry which is preliminary data.</text>
</comment>
<dbReference type="InterPro" id="IPR000428">
    <property type="entry name" value="Cu-bd"/>
</dbReference>
<evidence type="ECO:0000313" key="4">
    <source>
        <dbReference type="Proteomes" id="UP000035425"/>
    </source>
</evidence>
<dbReference type="EMBL" id="JWIO01000042">
    <property type="protein sequence ID" value="KLL10109.1"/>
    <property type="molecule type" value="Genomic_DNA"/>
</dbReference>
<dbReference type="PROSITE" id="PS01047">
    <property type="entry name" value="HMA_1"/>
    <property type="match status" value="1"/>
</dbReference>
<organism evidence="3 4">
    <name type="scientific">Protofrankia coriariae</name>
    <dbReference type="NCBI Taxonomy" id="1562887"/>
    <lineage>
        <taxon>Bacteria</taxon>
        <taxon>Bacillati</taxon>
        <taxon>Actinomycetota</taxon>
        <taxon>Actinomycetes</taxon>
        <taxon>Frankiales</taxon>
        <taxon>Frankiaceae</taxon>
        <taxon>Protofrankia</taxon>
    </lineage>
</organism>
<keyword evidence="1" id="KW-0479">Metal-binding</keyword>
<protein>
    <submittedName>
        <fullName evidence="3">Cation-transporting ATPase</fullName>
    </submittedName>
</protein>
<gene>
    <name evidence="3" type="ORF">FrCorBMG51_20000</name>
</gene>
<feature type="domain" description="HMA" evidence="2">
    <location>
        <begin position="2"/>
        <end position="67"/>
    </location>
</feature>
<dbReference type="InterPro" id="IPR006121">
    <property type="entry name" value="HMA_dom"/>
</dbReference>
<evidence type="ECO:0000313" key="3">
    <source>
        <dbReference type="EMBL" id="KLL10109.1"/>
    </source>
</evidence>
<dbReference type="RefSeq" id="WP_047224571.1">
    <property type="nucleotide sequence ID" value="NZ_JWIO01000042.1"/>
</dbReference>
<dbReference type="Gene3D" id="3.30.70.100">
    <property type="match status" value="1"/>
</dbReference>
<proteinExistence type="predicted"/>
<name>A0ABR5F072_9ACTN</name>